<feature type="domain" description="TonB-dependent receptor-like beta-barrel" evidence="14">
    <location>
        <begin position="536"/>
        <end position="945"/>
    </location>
</feature>
<dbReference type="Gene3D" id="2.60.40.1120">
    <property type="entry name" value="Carboxypeptidase-like, regulatory domain"/>
    <property type="match status" value="1"/>
</dbReference>
<evidence type="ECO:0000256" key="4">
    <source>
        <dbReference type="ARBA" id="ARBA00022496"/>
    </source>
</evidence>
<comment type="subcellular location">
    <subcellularLocation>
        <location evidence="1 12">Cell outer membrane</location>
        <topology evidence="1 12">Multi-pass membrane protein</topology>
    </subcellularLocation>
</comment>
<dbReference type="InterPro" id="IPR011662">
    <property type="entry name" value="Secretin/TonB_short_N"/>
</dbReference>
<dbReference type="InterPro" id="IPR039426">
    <property type="entry name" value="TonB-dep_rcpt-like"/>
</dbReference>
<proteinExistence type="inferred from homology"/>
<keyword evidence="10" id="KW-0675">Receptor</keyword>
<dbReference type="NCBIfam" id="TIGR04057">
    <property type="entry name" value="SusC_RagA_signa"/>
    <property type="match status" value="1"/>
</dbReference>
<keyword evidence="8 13" id="KW-0798">TonB box</keyword>
<dbReference type="PANTHER" id="PTHR30069:SF29">
    <property type="entry name" value="HEMOGLOBIN AND HEMOGLOBIN-HAPTOGLOBIN-BINDING PROTEIN 1-RELATED"/>
    <property type="match status" value="1"/>
</dbReference>
<dbReference type="InterPro" id="IPR037066">
    <property type="entry name" value="Plug_dom_sf"/>
</dbReference>
<evidence type="ECO:0000256" key="5">
    <source>
        <dbReference type="ARBA" id="ARBA00022692"/>
    </source>
</evidence>
<keyword evidence="2 12" id="KW-0813">Transport</keyword>
<evidence type="ECO:0000313" key="17">
    <source>
        <dbReference type="EMBL" id="PUZ28650.1"/>
    </source>
</evidence>
<evidence type="ECO:0000259" key="15">
    <source>
        <dbReference type="Pfam" id="PF07660"/>
    </source>
</evidence>
<dbReference type="PROSITE" id="PS52016">
    <property type="entry name" value="TONB_DEPENDENT_REC_3"/>
    <property type="match status" value="1"/>
</dbReference>
<reference evidence="17 18" key="1">
    <citation type="submission" date="2018-04" db="EMBL/GenBank/DDBJ databases">
        <title>Chitinophaga fuyangensis sp. nov., isolated from soil in a chemical factory.</title>
        <authorList>
            <person name="Chen K."/>
        </authorList>
    </citation>
    <scope>NUCLEOTIDE SEQUENCE [LARGE SCALE GENOMIC DNA]</scope>
    <source>
        <strain evidence="17 18">LY-1</strain>
    </source>
</reference>
<evidence type="ECO:0000256" key="10">
    <source>
        <dbReference type="ARBA" id="ARBA00023170"/>
    </source>
</evidence>
<evidence type="ECO:0000256" key="11">
    <source>
        <dbReference type="ARBA" id="ARBA00023237"/>
    </source>
</evidence>
<dbReference type="Pfam" id="PF13715">
    <property type="entry name" value="CarbopepD_reg_2"/>
    <property type="match status" value="1"/>
</dbReference>
<evidence type="ECO:0000256" key="6">
    <source>
        <dbReference type="ARBA" id="ARBA00022729"/>
    </source>
</evidence>
<dbReference type="AlphaFoldDB" id="A0A2T7BLY9"/>
<keyword evidence="18" id="KW-1185">Reference proteome</keyword>
<keyword evidence="6" id="KW-0732">Signal</keyword>
<evidence type="ECO:0000259" key="16">
    <source>
        <dbReference type="Pfam" id="PF07715"/>
    </source>
</evidence>
<evidence type="ECO:0008006" key="19">
    <source>
        <dbReference type="Google" id="ProtNLM"/>
    </source>
</evidence>
<dbReference type="PANTHER" id="PTHR30069">
    <property type="entry name" value="TONB-DEPENDENT OUTER MEMBRANE RECEPTOR"/>
    <property type="match status" value="1"/>
</dbReference>
<dbReference type="Gene3D" id="2.170.130.10">
    <property type="entry name" value="TonB-dependent receptor, plug domain"/>
    <property type="match status" value="1"/>
</dbReference>
<dbReference type="GO" id="GO:0015344">
    <property type="term" value="F:siderophore uptake transmembrane transporter activity"/>
    <property type="evidence" value="ECO:0007669"/>
    <property type="project" value="TreeGrafter"/>
</dbReference>
<dbReference type="GO" id="GO:0009279">
    <property type="term" value="C:cell outer membrane"/>
    <property type="evidence" value="ECO:0007669"/>
    <property type="project" value="UniProtKB-SubCell"/>
</dbReference>
<dbReference type="NCBIfam" id="TIGR04056">
    <property type="entry name" value="OMP_RagA_SusC"/>
    <property type="match status" value="1"/>
</dbReference>
<keyword evidence="4" id="KW-0406">Ion transport</keyword>
<dbReference type="InterPro" id="IPR023996">
    <property type="entry name" value="TonB-dep_OMP_SusC/RagA"/>
</dbReference>
<dbReference type="EMBL" id="QCYK01000001">
    <property type="protein sequence ID" value="PUZ28650.1"/>
    <property type="molecule type" value="Genomic_DNA"/>
</dbReference>
<dbReference type="Proteomes" id="UP000244450">
    <property type="component" value="Unassembled WGS sequence"/>
</dbReference>
<evidence type="ECO:0000256" key="13">
    <source>
        <dbReference type="RuleBase" id="RU003357"/>
    </source>
</evidence>
<gene>
    <name evidence="17" type="ORF">DCC81_03975</name>
</gene>
<name>A0A2T7BLY9_9BACT</name>
<evidence type="ECO:0000256" key="9">
    <source>
        <dbReference type="ARBA" id="ARBA00023136"/>
    </source>
</evidence>
<dbReference type="InterPro" id="IPR023997">
    <property type="entry name" value="TonB-dep_OMP_SusC/RagA_CS"/>
</dbReference>
<evidence type="ECO:0000313" key="18">
    <source>
        <dbReference type="Proteomes" id="UP000244450"/>
    </source>
</evidence>
<evidence type="ECO:0000256" key="1">
    <source>
        <dbReference type="ARBA" id="ARBA00004571"/>
    </source>
</evidence>
<evidence type="ECO:0000256" key="7">
    <source>
        <dbReference type="ARBA" id="ARBA00023004"/>
    </source>
</evidence>
<dbReference type="InterPro" id="IPR012910">
    <property type="entry name" value="Plug_dom"/>
</dbReference>
<keyword evidence="11 12" id="KW-0998">Cell outer membrane</keyword>
<sequence length="1187" mass="130360">MQKTANGSRAAAFIQVRAACRLPVKLLQIMRLTTFIMLVFCLHLSAKTMSQEITLSVKDAPLKEIFSVIKQQTGYLVFYKADLIAGSKPVSVSVEHKPLKDFLDEVLKDQSLVYHISDKTILLFSKAEAANTPALQGTFAMGGNLPQYVVSGIINGGGRPLAGATVMLNPLHRGVSSDQRGYFEFPALSPGKYTITVTCIGYKKLTVPVEVVNKPLSMDLVLEAAVSNVEEVVVSTGYTTKKAGEITGSIQKISGADLRMGITTSDPVSLLKGRATGLYISEQNAGDPTSSGGQIFVRGQSSIAGVGVDQANQVVMPTLNYGPLLVLDGVIMPNQNLKEIVTPQEIEDVTILKDAAATAIYGSRAAGGVIVINTKKGKDGKPRAFAEVKYGLNEPVRGSIHFLTGPELYDLQQRYFIQDYQVNNASLSASYPTLQSYLDYRLPAKDAVANSYDWQKYAFLSSNTKEVNVNASGGTDRTKYYVGASYYNEQSTGVDNGLVRKSVRLNLESKLSDRLTASVAVNAILNDGHRELFPTGTFLYQLLPWATPYNANGSLRSQLTYTQYGSEQIQANPLYDNQWNYDKPTSQLIFGSAKLSFRITDWLSLSSTNSGNLNYSKDVQYMDVRSYAGSADITAPQGWLGTMSNNLSSYLTSNQLNFHKQYGEHAVNALAAMEFGKTSNYTTSINVNHVQAGYDQISLGTQIGGAYDYSAYGIPSQKAGNVEGGQIDQAVYSLFGEAEYSYARRYTVSGSVRRDASSAFGANRRYGTFYSAGGAWMASNEAFLKNSKVISNLKLHASYGTSGSQLGDNFLTQTLYRPGTAYTYAGQQGMGISNIANTDLRWEVTKTASAGFDLGLFNKVNATVDAYTRRSDNLLQQVILDALAGFPNQWQNVASVRNTGIEVLVNADIIRNRNFSWTTNFNISYNHNSIVKVARDSLKQGFYTSESFYLHPGEDINSMKAIHYAGVDPETGKPRFEKLLFDADGHNAGHTYVNTPAEVGQASDTRQMQTVGSFQPRYYGGFANTFTYKRFALNVLITYALKYVMHDGLAEQMQRGYYMSLYNQLGLLKSQREWTQPGQTNATEPWLYYQVNTSFSGTDKYIHDASNVRLRSVRLNYSLPDDWMKRAKLAGATVYVSGDNLYTRFSRKIVTSDPEGPSVGQAQDFGESVGSNIGAPRRYVFGLQVNF</sequence>
<dbReference type="Pfam" id="PF07660">
    <property type="entry name" value="STN"/>
    <property type="match status" value="1"/>
</dbReference>
<accession>A0A2T7BLY9</accession>
<dbReference type="GO" id="GO:0044718">
    <property type="term" value="P:siderophore transmembrane transport"/>
    <property type="evidence" value="ECO:0007669"/>
    <property type="project" value="TreeGrafter"/>
</dbReference>
<organism evidence="17 18">
    <name type="scientific">Chitinophaga parva</name>
    <dbReference type="NCBI Taxonomy" id="2169414"/>
    <lineage>
        <taxon>Bacteria</taxon>
        <taxon>Pseudomonadati</taxon>
        <taxon>Bacteroidota</taxon>
        <taxon>Chitinophagia</taxon>
        <taxon>Chitinophagales</taxon>
        <taxon>Chitinophagaceae</taxon>
        <taxon>Chitinophaga</taxon>
    </lineage>
</organism>
<evidence type="ECO:0000259" key="14">
    <source>
        <dbReference type="Pfam" id="PF00593"/>
    </source>
</evidence>
<dbReference type="SUPFAM" id="SSF49464">
    <property type="entry name" value="Carboxypeptidase regulatory domain-like"/>
    <property type="match status" value="1"/>
</dbReference>
<dbReference type="InterPro" id="IPR000531">
    <property type="entry name" value="Beta-barrel_TonB"/>
</dbReference>
<keyword evidence="7" id="KW-0408">Iron</keyword>
<dbReference type="InterPro" id="IPR008969">
    <property type="entry name" value="CarboxyPept-like_regulatory"/>
</dbReference>
<comment type="similarity">
    <text evidence="12 13">Belongs to the TonB-dependent receptor family.</text>
</comment>
<keyword evidence="9 12" id="KW-0472">Membrane</keyword>
<feature type="domain" description="Secretin/TonB short N-terminal" evidence="15">
    <location>
        <begin position="75"/>
        <end position="126"/>
    </location>
</feature>
<dbReference type="Gene3D" id="2.40.170.20">
    <property type="entry name" value="TonB-dependent receptor, beta-barrel domain"/>
    <property type="match status" value="1"/>
</dbReference>
<dbReference type="OrthoDB" id="9768177at2"/>
<dbReference type="InterPro" id="IPR036942">
    <property type="entry name" value="Beta-barrel_TonB_sf"/>
</dbReference>
<keyword evidence="4" id="KW-0410">Iron transport</keyword>
<keyword evidence="3 12" id="KW-1134">Transmembrane beta strand</keyword>
<comment type="caution">
    <text evidence="17">The sequence shown here is derived from an EMBL/GenBank/DDBJ whole genome shotgun (WGS) entry which is preliminary data.</text>
</comment>
<evidence type="ECO:0000256" key="3">
    <source>
        <dbReference type="ARBA" id="ARBA00022452"/>
    </source>
</evidence>
<dbReference type="SUPFAM" id="SSF56935">
    <property type="entry name" value="Porins"/>
    <property type="match status" value="1"/>
</dbReference>
<evidence type="ECO:0000256" key="12">
    <source>
        <dbReference type="PROSITE-ProRule" id="PRU01360"/>
    </source>
</evidence>
<evidence type="ECO:0000256" key="2">
    <source>
        <dbReference type="ARBA" id="ARBA00022448"/>
    </source>
</evidence>
<dbReference type="Pfam" id="PF07715">
    <property type="entry name" value="Plug"/>
    <property type="match status" value="1"/>
</dbReference>
<protein>
    <recommendedName>
        <fullName evidence="19">SusC/RagA family TonB-linked outer membrane protein</fullName>
    </recommendedName>
</protein>
<evidence type="ECO:0000256" key="8">
    <source>
        <dbReference type="ARBA" id="ARBA00023077"/>
    </source>
</evidence>
<keyword evidence="5 12" id="KW-0812">Transmembrane</keyword>
<dbReference type="Pfam" id="PF00593">
    <property type="entry name" value="TonB_dep_Rec_b-barrel"/>
    <property type="match status" value="1"/>
</dbReference>
<feature type="domain" description="TonB-dependent receptor plug" evidence="16">
    <location>
        <begin position="245"/>
        <end position="369"/>
    </location>
</feature>